<name>A0A7V1CWX3_9GAMM</name>
<evidence type="ECO:0000259" key="1">
    <source>
        <dbReference type="Pfam" id="PF05707"/>
    </source>
</evidence>
<accession>A0A7V1CWX3</accession>
<dbReference type="AlphaFoldDB" id="A0A7V1CWX3"/>
<proteinExistence type="predicted"/>
<gene>
    <name evidence="2" type="ORF">ENH88_05125</name>
</gene>
<evidence type="ECO:0000313" key="2">
    <source>
        <dbReference type="EMBL" id="HEA15827.1"/>
    </source>
</evidence>
<dbReference type="EMBL" id="DRGM01000054">
    <property type="protein sequence ID" value="HEA15827.1"/>
    <property type="molecule type" value="Genomic_DNA"/>
</dbReference>
<sequence length="351" mass="39522">MPVHFITGKLGAGKSLNSVARIKARLEKGLPVATNLNIHLPSMLGRDKKNTKLYRLPDKPELFDFEVIGIGNRSYDESKNGLIVLDECGTWFNSRTWNDKSRQEIINWFLHARKKGWDIDFLIQNITLVDKQAREALGELVVHCRRTDKLNIPFVGGLFKLLTGSKLPLPKVHFGIVKYGTLPTSITVDKWVTVGISLYSCYDTKQIFSPDYEHGTYSVIPTYYTHGRYQVPPTFRNVMRITKIYLKKFSKVKLLLLGALIPSIYIYASSPGPGENNAATSPKLITEKLILSEYKISSFSNLPNSQSFTITNNAGATLTHRALKSKGYTMKINSSCEITFTKGDKNETVFC</sequence>
<feature type="domain" description="Zona occludens toxin N-terminal" evidence="1">
    <location>
        <begin position="3"/>
        <end position="181"/>
    </location>
</feature>
<organism evidence="2">
    <name type="scientific">Pseudoalteromonas prydzensis</name>
    <dbReference type="NCBI Taxonomy" id="182141"/>
    <lineage>
        <taxon>Bacteria</taxon>
        <taxon>Pseudomonadati</taxon>
        <taxon>Pseudomonadota</taxon>
        <taxon>Gammaproteobacteria</taxon>
        <taxon>Alteromonadales</taxon>
        <taxon>Pseudoalteromonadaceae</taxon>
        <taxon>Pseudoalteromonas</taxon>
    </lineage>
</organism>
<dbReference type="Gene3D" id="3.40.50.300">
    <property type="entry name" value="P-loop containing nucleotide triphosphate hydrolases"/>
    <property type="match status" value="1"/>
</dbReference>
<reference evidence="2" key="1">
    <citation type="journal article" date="2020" name="mSystems">
        <title>Genome- and Community-Level Interaction Insights into Carbon Utilization and Element Cycling Functions of Hydrothermarchaeota in Hydrothermal Sediment.</title>
        <authorList>
            <person name="Zhou Z."/>
            <person name="Liu Y."/>
            <person name="Xu W."/>
            <person name="Pan J."/>
            <person name="Luo Z.H."/>
            <person name="Li M."/>
        </authorList>
    </citation>
    <scope>NUCLEOTIDE SEQUENCE [LARGE SCALE GENOMIC DNA]</scope>
    <source>
        <strain evidence="2">HyVt-346</strain>
    </source>
</reference>
<comment type="caution">
    <text evidence="2">The sequence shown here is derived from an EMBL/GenBank/DDBJ whole genome shotgun (WGS) entry which is preliminary data.</text>
</comment>
<dbReference type="InterPro" id="IPR008900">
    <property type="entry name" value="Zot_N"/>
</dbReference>
<dbReference type="Proteomes" id="UP000886188">
    <property type="component" value="Unassembled WGS sequence"/>
</dbReference>
<dbReference type="RefSeq" id="WP_304180374.1">
    <property type="nucleotide sequence ID" value="NZ_DRGM01000054.1"/>
</dbReference>
<dbReference type="InterPro" id="IPR027417">
    <property type="entry name" value="P-loop_NTPase"/>
</dbReference>
<dbReference type="Pfam" id="PF05707">
    <property type="entry name" value="Zot"/>
    <property type="match status" value="1"/>
</dbReference>
<protein>
    <submittedName>
        <fullName evidence="2">Assembly protein</fullName>
    </submittedName>
</protein>